<keyword evidence="3 6" id="KW-1133">Transmembrane helix</keyword>
<dbReference type="OrthoDB" id="5429740at2759"/>
<feature type="domain" description="Rhodopsin" evidence="7">
    <location>
        <begin position="47"/>
        <end position="297"/>
    </location>
</feature>
<accession>A0A2V1DWY5</accession>
<evidence type="ECO:0000256" key="4">
    <source>
        <dbReference type="ARBA" id="ARBA00023136"/>
    </source>
</evidence>
<keyword evidence="9" id="KW-1185">Reference proteome</keyword>
<keyword evidence="4 6" id="KW-0472">Membrane</keyword>
<feature type="transmembrane region" description="Helical" evidence="6">
    <location>
        <begin position="234"/>
        <end position="254"/>
    </location>
</feature>
<organism evidence="8 9">
    <name type="scientific">Periconia macrospinosa</name>
    <dbReference type="NCBI Taxonomy" id="97972"/>
    <lineage>
        <taxon>Eukaryota</taxon>
        <taxon>Fungi</taxon>
        <taxon>Dikarya</taxon>
        <taxon>Ascomycota</taxon>
        <taxon>Pezizomycotina</taxon>
        <taxon>Dothideomycetes</taxon>
        <taxon>Pleosporomycetidae</taxon>
        <taxon>Pleosporales</taxon>
        <taxon>Massarineae</taxon>
        <taxon>Periconiaceae</taxon>
        <taxon>Periconia</taxon>
    </lineage>
</organism>
<feature type="transmembrane region" description="Helical" evidence="6">
    <location>
        <begin position="142"/>
        <end position="166"/>
    </location>
</feature>
<feature type="transmembrane region" description="Helical" evidence="6">
    <location>
        <begin position="274"/>
        <end position="296"/>
    </location>
</feature>
<reference evidence="8 9" key="1">
    <citation type="journal article" date="2018" name="Sci. Rep.">
        <title>Comparative genomics provides insights into the lifestyle and reveals functional heterogeneity of dark septate endophytic fungi.</title>
        <authorList>
            <person name="Knapp D.G."/>
            <person name="Nemeth J.B."/>
            <person name="Barry K."/>
            <person name="Hainaut M."/>
            <person name="Henrissat B."/>
            <person name="Johnson J."/>
            <person name="Kuo A."/>
            <person name="Lim J.H.P."/>
            <person name="Lipzen A."/>
            <person name="Nolan M."/>
            <person name="Ohm R.A."/>
            <person name="Tamas L."/>
            <person name="Grigoriev I.V."/>
            <person name="Spatafora J.W."/>
            <person name="Nagy L.G."/>
            <person name="Kovacs G.M."/>
        </authorList>
    </citation>
    <scope>NUCLEOTIDE SEQUENCE [LARGE SCALE GENOMIC DNA]</scope>
    <source>
        <strain evidence="8 9">DSE2036</strain>
    </source>
</reference>
<dbReference type="PANTHER" id="PTHR33048:SF129">
    <property type="entry name" value="INTEGRAL MEMBRANE PROTEIN-RELATED"/>
    <property type="match status" value="1"/>
</dbReference>
<sequence length="300" mass="34551">MPGGIHPPIEVILSWPVPNYDDPVTRPMVGTVLASIFGPISLFLVFARLWVRIYMQRNPDWDDWAMLAAVVIRACGVTHLCTASDRFRFNRHVWDVEPHYYVKQRKLILAIETLFCIGAGLIKISILLFYRRLSSRAISNKFKWTTWFTIGFIAAYSIAFSLVPIFGCQPISAFWDQINVTKQFDPNYKYKCFNEAADVVTANAISTAQDLLTAILPTFIYYHLQIPLRQKIALGFIFAIAYGVVALGAMRLYYTWQIFYGTYDVTWVGWELWIWTLLEIHVGVMCANAPALKAFFKHYF</sequence>
<dbReference type="Pfam" id="PF20684">
    <property type="entry name" value="Fung_rhodopsin"/>
    <property type="match status" value="1"/>
</dbReference>
<dbReference type="InterPro" id="IPR049326">
    <property type="entry name" value="Rhodopsin_dom_fungi"/>
</dbReference>
<dbReference type="InterPro" id="IPR052337">
    <property type="entry name" value="SAT4-like"/>
</dbReference>
<evidence type="ECO:0000256" key="2">
    <source>
        <dbReference type="ARBA" id="ARBA00022692"/>
    </source>
</evidence>
<name>A0A2V1DWY5_9PLEO</name>
<dbReference type="PANTHER" id="PTHR33048">
    <property type="entry name" value="PTH11-LIKE INTEGRAL MEMBRANE PROTEIN (AFU_ORTHOLOGUE AFUA_5G11245)"/>
    <property type="match status" value="1"/>
</dbReference>
<evidence type="ECO:0000256" key="6">
    <source>
        <dbReference type="SAM" id="Phobius"/>
    </source>
</evidence>
<comment type="similarity">
    <text evidence="5">Belongs to the SAT4 family.</text>
</comment>
<evidence type="ECO:0000313" key="9">
    <source>
        <dbReference type="Proteomes" id="UP000244855"/>
    </source>
</evidence>
<gene>
    <name evidence="8" type="ORF">DM02DRAFT_492362</name>
</gene>
<feature type="transmembrane region" description="Helical" evidence="6">
    <location>
        <begin position="28"/>
        <end position="51"/>
    </location>
</feature>
<evidence type="ECO:0000313" key="8">
    <source>
        <dbReference type="EMBL" id="PVI02442.1"/>
    </source>
</evidence>
<dbReference type="Proteomes" id="UP000244855">
    <property type="component" value="Unassembled WGS sequence"/>
</dbReference>
<proteinExistence type="inferred from homology"/>
<feature type="transmembrane region" description="Helical" evidence="6">
    <location>
        <begin position="107"/>
        <end position="130"/>
    </location>
</feature>
<evidence type="ECO:0000256" key="3">
    <source>
        <dbReference type="ARBA" id="ARBA00022989"/>
    </source>
</evidence>
<keyword evidence="2 6" id="KW-0812">Transmembrane</keyword>
<feature type="non-terminal residue" evidence="8">
    <location>
        <position position="300"/>
    </location>
</feature>
<dbReference type="STRING" id="97972.A0A2V1DWY5"/>
<protein>
    <recommendedName>
        <fullName evidence="7">Rhodopsin domain-containing protein</fullName>
    </recommendedName>
</protein>
<evidence type="ECO:0000256" key="5">
    <source>
        <dbReference type="ARBA" id="ARBA00038359"/>
    </source>
</evidence>
<evidence type="ECO:0000256" key="1">
    <source>
        <dbReference type="ARBA" id="ARBA00004141"/>
    </source>
</evidence>
<dbReference type="EMBL" id="KZ805343">
    <property type="protein sequence ID" value="PVI02442.1"/>
    <property type="molecule type" value="Genomic_DNA"/>
</dbReference>
<dbReference type="GO" id="GO:0016020">
    <property type="term" value="C:membrane"/>
    <property type="evidence" value="ECO:0007669"/>
    <property type="project" value="UniProtKB-SubCell"/>
</dbReference>
<evidence type="ECO:0000259" key="7">
    <source>
        <dbReference type="Pfam" id="PF20684"/>
    </source>
</evidence>
<comment type="subcellular location">
    <subcellularLocation>
        <location evidence="1">Membrane</location>
        <topology evidence="1">Multi-pass membrane protein</topology>
    </subcellularLocation>
</comment>
<dbReference type="AlphaFoldDB" id="A0A2V1DWY5"/>